<keyword evidence="7" id="KW-1185">Reference proteome</keyword>
<name>A0A2P6VP16_9CHLO</name>
<dbReference type="AlphaFoldDB" id="A0A2P6VP16"/>
<evidence type="ECO:0000256" key="3">
    <source>
        <dbReference type="ARBA" id="ARBA00022801"/>
    </source>
</evidence>
<dbReference type="OrthoDB" id="412286at2759"/>
<dbReference type="PROSITE" id="PS51858">
    <property type="entry name" value="PPPDE"/>
    <property type="match status" value="1"/>
</dbReference>
<dbReference type="Pfam" id="PF05903">
    <property type="entry name" value="Peptidase_C97"/>
    <property type="match status" value="1"/>
</dbReference>
<gene>
    <name evidence="6" type="ORF">C2E20_1467</name>
</gene>
<comment type="similarity">
    <text evidence="1">Belongs to the DeSI family.</text>
</comment>
<dbReference type="GO" id="GO:0101005">
    <property type="term" value="F:deubiquitinase activity"/>
    <property type="evidence" value="ECO:0007669"/>
    <property type="project" value="TreeGrafter"/>
</dbReference>
<dbReference type="PANTHER" id="PTHR12378:SF80">
    <property type="entry name" value="IP06716P-RELATED"/>
    <property type="match status" value="1"/>
</dbReference>
<keyword evidence="3" id="KW-0378">Hydrolase</keyword>
<feature type="domain" description="PPPDE" evidence="5">
    <location>
        <begin position="28"/>
        <end position="166"/>
    </location>
</feature>
<feature type="region of interest" description="Disordered" evidence="4">
    <location>
        <begin position="1"/>
        <end position="24"/>
    </location>
</feature>
<keyword evidence="2" id="KW-0645">Protease</keyword>
<proteinExistence type="inferred from homology"/>
<reference evidence="6 7" key="1">
    <citation type="journal article" date="2018" name="Plant J.">
        <title>Genome sequences of Chlorella sorokiniana UTEX 1602 and Micractinium conductrix SAG 241.80: implications to maltose excretion by a green alga.</title>
        <authorList>
            <person name="Arriola M.B."/>
            <person name="Velmurugan N."/>
            <person name="Zhang Y."/>
            <person name="Plunkett M.H."/>
            <person name="Hondzo H."/>
            <person name="Barney B.M."/>
        </authorList>
    </citation>
    <scope>NUCLEOTIDE SEQUENCE [LARGE SCALE GENOMIC DNA]</scope>
    <source>
        <strain evidence="6 7">SAG 241.80</strain>
    </source>
</reference>
<dbReference type="Proteomes" id="UP000239649">
    <property type="component" value="Unassembled WGS sequence"/>
</dbReference>
<evidence type="ECO:0000256" key="2">
    <source>
        <dbReference type="ARBA" id="ARBA00022670"/>
    </source>
</evidence>
<sequence>MLPSVGSQARLRGGGGGGSSGGSSSEGATVYLNVYDLLQQNDWTYWCGFGVFHSGVEVYGVEYAFGGHEYDAPGVFATSPREAPGTVSWREAVAVGHTDLSPAEVHAVVQQMGAQYKGNRYHLLQMNCNHFSSDLCARLTGEPAPAWINRLAAIAVSLHCLLPTGWVPPLRPPTAMPMAMQGEGGGLGEEQQERSRLLDPTTHPGGSERPPRAPPQLIT</sequence>
<evidence type="ECO:0000259" key="5">
    <source>
        <dbReference type="PROSITE" id="PS51858"/>
    </source>
</evidence>
<dbReference type="STRING" id="554055.A0A2P6VP16"/>
<evidence type="ECO:0000313" key="6">
    <source>
        <dbReference type="EMBL" id="PSC75807.1"/>
    </source>
</evidence>
<dbReference type="SMART" id="SM01179">
    <property type="entry name" value="DUF862"/>
    <property type="match status" value="1"/>
</dbReference>
<accession>A0A2P6VP16</accession>
<feature type="region of interest" description="Disordered" evidence="4">
    <location>
        <begin position="173"/>
        <end position="219"/>
    </location>
</feature>
<organism evidence="6 7">
    <name type="scientific">Micractinium conductrix</name>
    <dbReference type="NCBI Taxonomy" id="554055"/>
    <lineage>
        <taxon>Eukaryota</taxon>
        <taxon>Viridiplantae</taxon>
        <taxon>Chlorophyta</taxon>
        <taxon>core chlorophytes</taxon>
        <taxon>Trebouxiophyceae</taxon>
        <taxon>Chlorellales</taxon>
        <taxon>Chlorellaceae</taxon>
        <taxon>Chlorella clade</taxon>
        <taxon>Micractinium</taxon>
    </lineage>
</organism>
<dbReference type="InterPro" id="IPR008580">
    <property type="entry name" value="PPPDE_dom"/>
</dbReference>
<dbReference type="Gene3D" id="3.90.1720.30">
    <property type="entry name" value="PPPDE domains"/>
    <property type="match status" value="1"/>
</dbReference>
<dbReference type="InterPro" id="IPR042266">
    <property type="entry name" value="PPPDE_sf"/>
</dbReference>
<dbReference type="PANTHER" id="PTHR12378">
    <property type="entry name" value="DESUMOYLATING ISOPEPTIDASE"/>
    <property type="match status" value="1"/>
</dbReference>
<evidence type="ECO:0000313" key="7">
    <source>
        <dbReference type="Proteomes" id="UP000239649"/>
    </source>
</evidence>
<dbReference type="EMBL" id="LHPF02000002">
    <property type="protein sequence ID" value="PSC75807.1"/>
    <property type="molecule type" value="Genomic_DNA"/>
</dbReference>
<evidence type="ECO:0000256" key="4">
    <source>
        <dbReference type="SAM" id="MobiDB-lite"/>
    </source>
</evidence>
<dbReference type="GO" id="GO:0016579">
    <property type="term" value="P:protein deubiquitination"/>
    <property type="evidence" value="ECO:0007669"/>
    <property type="project" value="TreeGrafter"/>
</dbReference>
<comment type="caution">
    <text evidence="6">The sequence shown here is derived from an EMBL/GenBank/DDBJ whole genome shotgun (WGS) entry which is preliminary data.</text>
</comment>
<dbReference type="GO" id="GO:0006508">
    <property type="term" value="P:proteolysis"/>
    <property type="evidence" value="ECO:0007669"/>
    <property type="project" value="UniProtKB-KW"/>
</dbReference>
<evidence type="ECO:0000256" key="1">
    <source>
        <dbReference type="ARBA" id="ARBA00008140"/>
    </source>
</evidence>
<protein>
    <recommendedName>
        <fullName evidence="5">PPPDE domain-containing protein</fullName>
    </recommendedName>
</protein>
<feature type="compositionally biased region" description="Gly residues" evidence="4">
    <location>
        <begin position="12"/>
        <end position="21"/>
    </location>
</feature>